<organism evidence="8 9">
    <name type="scientific">Mycena rosella</name>
    <name type="common">Pink bonnet</name>
    <name type="synonym">Agaricus rosellus</name>
    <dbReference type="NCBI Taxonomy" id="1033263"/>
    <lineage>
        <taxon>Eukaryota</taxon>
        <taxon>Fungi</taxon>
        <taxon>Dikarya</taxon>
        <taxon>Basidiomycota</taxon>
        <taxon>Agaricomycotina</taxon>
        <taxon>Agaricomycetes</taxon>
        <taxon>Agaricomycetidae</taxon>
        <taxon>Agaricales</taxon>
        <taxon>Marasmiineae</taxon>
        <taxon>Mycenaceae</taxon>
        <taxon>Mycena</taxon>
    </lineage>
</organism>
<keyword evidence="1" id="KW-0596">Phosphopantetheine</keyword>
<dbReference type="InterPro" id="IPR049551">
    <property type="entry name" value="PKS_DH_C"/>
</dbReference>
<dbReference type="SMART" id="SM00827">
    <property type="entry name" value="PKS_AT"/>
    <property type="match status" value="1"/>
</dbReference>
<dbReference type="InterPro" id="IPR014031">
    <property type="entry name" value="Ketoacyl_synth_C"/>
</dbReference>
<dbReference type="SUPFAM" id="SSF53335">
    <property type="entry name" value="S-adenosyl-L-methionine-dependent methyltransferases"/>
    <property type="match status" value="1"/>
</dbReference>
<dbReference type="InterPro" id="IPR020841">
    <property type="entry name" value="PKS_Beta-ketoAc_synthase_dom"/>
</dbReference>
<dbReference type="GO" id="GO:0004312">
    <property type="term" value="F:fatty acid synthase activity"/>
    <property type="evidence" value="ECO:0007669"/>
    <property type="project" value="TreeGrafter"/>
</dbReference>
<dbReference type="InterPro" id="IPR049900">
    <property type="entry name" value="PKS_mFAS_DH"/>
</dbReference>
<dbReference type="InterPro" id="IPR042104">
    <property type="entry name" value="PKS_dehydratase_sf"/>
</dbReference>
<sequence length="2511" mass="274846">MTTTMEPDGIAIVGLAAQLPSGTTSSSDLDYASFWDFLVNGRKAHEPLENVVPEFTQYVDNILSRTPRNEDTRSKVKLPEQGAFLKNATGFDNISLGISARDARNDIDAEGSFSWTSYSMANRISYALDLTGPSIHVDTACSSSLTALHLAIGAIEKGDCVAALVGAAQINRDQFEWTTYVQGGFLASDGICRPFDAAAGGFARGEGAVVVVLKPLKDAIRDHDHIYSVVLGSAINASGSGMPLNVPNGLIQQQCIHDAYKRANLNPRDADYVELHGTGTPVGDPIETNAAGEIFAIDRPALFGTVKGNIGHLEIVAFFASLVKACLIFEHGIIPPTVNFSNPTRSIDWDAFQIAVPVMPTPLGCRSPSGRSIISLSSFGVGGAIGHVVLQAPPTPSQMMTEFSTTPILFLVGGLSSNAVEKISMGVSQMGSDDPKILRECAVTLSRQARQLPWRKYFTIPASPRTPIAPAVLVPRKTFPLAFVFSGQGPQHLEMGRQLFGEYPVFRNTILDLDDVYRRVRGVSLIESTGLFGPSRSAPRITLSDFGWPVTITLSAIAMVQMALFDLLQSLGIVPDVMMGHSAGETAILYASGAGSKAMAMEIAIARGEAMSRAEGDGVGMAMVACNVERALQLITRATADEAGILEISCFNSQNSITVSGNTPLLDKIVALAKHEDIFAQRIRTMVPCHSSFMDTIKVDYIAKMENIFARYPGIHAPHIPVHSTSREDQFVEVFTTEYFWDNCRNAVLFSKAISDSLPSSPVFLEISCHAVLSSSILAQGVLESRVLCPMRRVSAKKGPSAASTEPEFFLDTLGHLSLLGVNSLDLSRLYGPSAFKSKLIEHPLAVRTTPPPKLLFRIQSTAENNGPLSTSSLRINKTSHPDLAEHVINGEPILASTGFVELLLESGANFLWDVEFLSILSLASASPLEIRLQSLDVSWSLNTITASQKREHARGFMDSSTPSKMPPVMDCESIFKRLPSLDFHDFYSSLEPLVSYGPRFQRIVRCHGVPLEAIAEIQGPTTDELSAGYVFHPAIMNACLHLLLHTDVSKEYSKDITYLPSRLEHFILYRRKYGAGNWFSHVSLRQWTPESRSYDVLIMDSSGLALCKFRNLTFQKFTTASPITVDRRFDLIYQPVVVNTKIPTFPTSFPKRADHHEIQLLFETLDSMAVAIISKSLSQHFIVGEHESRGRYLNFAHRALNKRNDRQLSPEILQDLRENWPQHFEITRRISTVHKSVFETPQRVVDVLYSDDLMAKFYSKSSQTSNVCAEATKVFSGVLESLRKSGKKSVRILEVGAGTGLFTYHLIDELKRNPDLLAEYTVTDISYALVAELARNIAYGSVIPKAYDISKDSDAQGIQSESYDVVIALHVLHAAPSVKACLLSLQKLLTPGGSLFIVELDGTGWMDNPGSVWYDYVFGSFQEWFGFTDGREHCALTPTTWRKQLEAVDFLNVQTCAESGGTGREFFFAAQKALSVSDSASDLCLDPRHIYSYEFGKEIELQARLRDLDTAASITVYFLAMRGRDGDAALGLCAALRQELPLCDIRLAVFESSLDFSTPIPLLLRHMGTFDRGENVMSFDRYGAAHVPRVVLSLPPSSPQQLGATNVPADPNFISVRVTQWAGMSHTYDGFVGQVAQSKAPNMSAGDFVGGVVEASSAELLSVHINNIISTSENSADPGQLMGTVVSSLITWPSSGTKARMAIAVDSEDLTKIIAQSVPTRIQLVLVDFKDPDISERLDILVSDSATYAQYPHLRRWIPRSGRVILWDELLNEHISQSYIGRIVANGCNSVSEMPPLRNGHIPHTTACIPRRNWFQPCRSRAAPPFRNDRAYILLGGVGGFGVDLAVWMYQHGARCLVLTGRDDLESLDAVTLAKVSYLNGQDDLNLRLEKCEAWDSKQMNVLLHSLPVPVAGCFHMTRGLSSAPFIEQTTDMFHAAYDSKLGVFDRFSAQVEMESLDFFVAISSTSGLVGIPGQSNYASACTALDGVLGRYPNAFSLITPCIVGLDRTNYEHSEGKDGLASISAEALFVCLEDGLRKLDDGPFNQYIPDFDWFSVGQHFVLPMTCRHLLSPNSRRTRDSVSEPQNEEGILTRVLELLEVSLSDFDVAQPLTVYGLDSISAAKLSSILRPYASFSQMQLLGGVTWAEIETQLQTYAQTDSPALGDSTSAAAVLLEILGISPTEFSPDIPLSSYGLDWQGASRLATALQPFMAVTQMQLVGTTTWAELVKRPPQLADTTAVPLVEICSGDGVPLIILPGGNGSMALFLGLRRHFKGPLWALQITESTPLESLEALVGFWEQQICAKRPHGPYRLAGYSASTLLVVALTKLMEDAGEEVIQLTFIDHCPALWAREETEALLRKWTAAEFRDMTDASVLDLLRRDPTTGEEAFANYQAAVCGSPDTLPNIRSEVTMTRAVVTLMFEFLQKFYPADGERSYSTFIGPFKGWLFSIKAPLAVLVAEHGIVHSAPGGAWPDLGGSRFAKAAKVYYISGVGHYGIFRDERVAQMLAM</sequence>
<comment type="caution">
    <text evidence="8">The sequence shown here is derived from an EMBL/GenBank/DDBJ whole genome shotgun (WGS) entry which is preliminary data.</text>
</comment>
<dbReference type="InterPro" id="IPR014030">
    <property type="entry name" value="Ketoacyl_synth_N"/>
</dbReference>
<dbReference type="InterPro" id="IPR020807">
    <property type="entry name" value="PKS_DH"/>
</dbReference>
<dbReference type="Pfam" id="PF08242">
    <property type="entry name" value="Methyltransf_12"/>
    <property type="match status" value="1"/>
</dbReference>
<name>A0AAD7GFW3_MYCRO</name>
<dbReference type="Pfam" id="PF16197">
    <property type="entry name" value="KAsynt_C_assoc"/>
    <property type="match status" value="1"/>
</dbReference>
<evidence type="ECO:0000259" key="6">
    <source>
        <dbReference type="PROSITE" id="PS52004"/>
    </source>
</evidence>
<dbReference type="SMART" id="SM00825">
    <property type="entry name" value="PKS_KS"/>
    <property type="match status" value="1"/>
</dbReference>
<dbReference type="InterPro" id="IPR013968">
    <property type="entry name" value="PKS_KR"/>
</dbReference>
<comment type="caution">
    <text evidence="5">Lacks conserved residue(s) required for the propagation of feature annotation.</text>
</comment>
<dbReference type="InterPro" id="IPR029058">
    <property type="entry name" value="AB_hydrolase_fold"/>
</dbReference>
<dbReference type="SUPFAM" id="SSF55048">
    <property type="entry name" value="Probable ACP-binding domain of malonyl-CoA ACP transacylase"/>
    <property type="match status" value="1"/>
</dbReference>
<dbReference type="Gene3D" id="3.40.50.1820">
    <property type="entry name" value="alpha/beta hydrolase"/>
    <property type="match status" value="1"/>
</dbReference>
<evidence type="ECO:0000256" key="3">
    <source>
        <dbReference type="ARBA" id="ARBA00022679"/>
    </source>
</evidence>
<dbReference type="Pfam" id="PF14765">
    <property type="entry name" value="PS-DH"/>
    <property type="match status" value="1"/>
</dbReference>
<dbReference type="SUPFAM" id="SSF53474">
    <property type="entry name" value="alpha/beta-Hydrolases"/>
    <property type="match status" value="1"/>
</dbReference>
<evidence type="ECO:0000313" key="8">
    <source>
        <dbReference type="EMBL" id="KAJ7686126.1"/>
    </source>
</evidence>
<keyword evidence="9" id="KW-1185">Reference proteome</keyword>
<protein>
    <recommendedName>
        <fullName evidence="10">Polyketide synthase</fullName>
    </recommendedName>
</protein>
<dbReference type="SUPFAM" id="SSF51735">
    <property type="entry name" value="NAD(P)-binding Rossmann-fold domains"/>
    <property type="match status" value="1"/>
</dbReference>
<dbReference type="Gene3D" id="3.40.47.10">
    <property type="match status" value="2"/>
</dbReference>
<evidence type="ECO:0000256" key="1">
    <source>
        <dbReference type="ARBA" id="ARBA00022450"/>
    </source>
</evidence>
<dbReference type="PANTHER" id="PTHR43775:SF37">
    <property type="entry name" value="SI:DKEY-61P9.11"/>
    <property type="match status" value="1"/>
</dbReference>
<dbReference type="SUPFAM" id="SSF53901">
    <property type="entry name" value="Thiolase-like"/>
    <property type="match status" value="1"/>
</dbReference>
<evidence type="ECO:0000256" key="5">
    <source>
        <dbReference type="PROSITE-ProRule" id="PRU01363"/>
    </source>
</evidence>
<dbReference type="GO" id="GO:0044550">
    <property type="term" value="P:secondary metabolite biosynthetic process"/>
    <property type="evidence" value="ECO:0007669"/>
    <property type="project" value="UniProtKB-ARBA"/>
</dbReference>
<dbReference type="EMBL" id="JARKIE010000099">
    <property type="protein sequence ID" value="KAJ7686126.1"/>
    <property type="molecule type" value="Genomic_DNA"/>
</dbReference>
<dbReference type="InterPro" id="IPR014043">
    <property type="entry name" value="Acyl_transferase_dom"/>
</dbReference>
<dbReference type="Pfam" id="PF02801">
    <property type="entry name" value="Ketoacyl-synt_C"/>
    <property type="match status" value="1"/>
</dbReference>
<dbReference type="Pfam" id="PF00109">
    <property type="entry name" value="ketoacyl-synt"/>
    <property type="match status" value="1"/>
</dbReference>
<dbReference type="Gene3D" id="3.40.366.10">
    <property type="entry name" value="Malonyl-Coenzyme A Acyl Carrier Protein, domain 2"/>
    <property type="match status" value="1"/>
</dbReference>
<dbReference type="InterPro" id="IPR013217">
    <property type="entry name" value="Methyltransf_12"/>
</dbReference>
<evidence type="ECO:0000259" key="7">
    <source>
        <dbReference type="PROSITE" id="PS52019"/>
    </source>
</evidence>
<dbReference type="InterPro" id="IPR016039">
    <property type="entry name" value="Thiolase-like"/>
</dbReference>
<dbReference type="InterPro" id="IPR016036">
    <property type="entry name" value="Malonyl_transacylase_ACP-bd"/>
</dbReference>
<keyword evidence="3" id="KW-0808">Transferase</keyword>
<dbReference type="Pfam" id="PF00975">
    <property type="entry name" value="Thioesterase"/>
    <property type="match status" value="1"/>
</dbReference>
<evidence type="ECO:0000256" key="4">
    <source>
        <dbReference type="ARBA" id="ARBA00023268"/>
    </source>
</evidence>
<dbReference type="InterPro" id="IPR036291">
    <property type="entry name" value="NAD(P)-bd_dom_sf"/>
</dbReference>
<dbReference type="SMART" id="SM00822">
    <property type="entry name" value="PKS_KR"/>
    <property type="match status" value="1"/>
</dbReference>
<dbReference type="GO" id="GO:0004315">
    <property type="term" value="F:3-oxoacyl-[acyl-carrier-protein] synthase activity"/>
    <property type="evidence" value="ECO:0007669"/>
    <property type="project" value="InterPro"/>
</dbReference>
<dbReference type="PROSITE" id="PS52004">
    <property type="entry name" value="KS3_2"/>
    <property type="match status" value="1"/>
</dbReference>
<dbReference type="PROSITE" id="PS00606">
    <property type="entry name" value="KS3_1"/>
    <property type="match status" value="1"/>
</dbReference>
<gene>
    <name evidence="8" type="ORF">B0H17DRAFT_1332956</name>
</gene>
<dbReference type="SUPFAM" id="SSF52151">
    <property type="entry name" value="FabD/lysophospholipase-like"/>
    <property type="match status" value="1"/>
</dbReference>
<dbReference type="GO" id="GO:0006633">
    <property type="term" value="P:fatty acid biosynthetic process"/>
    <property type="evidence" value="ECO:0007669"/>
    <property type="project" value="InterPro"/>
</dbReference>
<dbReference type="CDD" id="cd02440">
    <property type="entry name" value="AdoMet_MTases"/>
    <property type="match status" value="1"/>
</dbReference>
<evidence type="ECO:0008006" key="10">
    <source>
        <dbReference type="Google" id="ProtNLM"/>
    </source>
</evidence>
<dbReference type="InterPro" id="IPR016035">
    <property type="entry name" value="Acyl_Trfase/lysoPLipase"/>
</dbReference>
<feature type="domain" description="PKS/mFAS DH" evidence="7">
    <location>
        <begin position="852"/>
        <end position="1124"/>
    </location>
</feature>
<dbReference type="Gene3D" id="3.10.129.110">
    <property type="entry name" value="Polyketide synthase dehydratase"/>
    <property type="match status" value="1"/>
</dbReference>
<dbReference type="PANTHER" id="PTHR43775">
    <property type="entry name" value="FATTY ACID SYNTHASE"/>
    <property type="match status" value="1"/>
</dbReference>
<dbReference type="InterPro" id="IPR057326">
    <property type="entry name" value="KR_dom"/>
</dbReference>
<dbReference type="InterPro" id="IPR032821">
    <property type="entry name" value="PKS_assoc"/>
</dbReference>
<evidence type="ECO:0000313" key="9">
    <source>
        <dbReference type="Proteomes" id="UP001221757"/>
    </source>
</evidence>
<dbReference type="SMART" id="SM00826">
    <property type="entry name" value="PKS_DH"/>
    <property type="match status" value="1"/>
</dbReference>
<feature type="domain" description="Ketosynthase family 3 (KS3)" evidence="6">
    <location>
        <begin position="7"/>
        <end position="392"/>
    </location>
</feature>
<keyword evidence="4" id="KW-0511">Multifunctional enzyme</keyword>
<feature type="region of interest" description="N-terminal hotdog fold" evidence="5">
    <location>
        <begin position="852"/>
        <end position="965"/>
    </location>
</feature>
<dbReference type="PROSITE" id="PS52019">
    <property type="entry name" value="PKS_MFAS_DH"/>
    <property type="match status" value="1"/>
</dbReference>
<dbReference type="InterPro" id="IPR018201">
    <property type="entry name" value="Ketoacyl_synth_AS"/>
</dbReference>
<proteinExistence type="predicted"/>
<dbReference type="Pfam" id="PF08659">
    <property type="entry name" value="KR"/>
    <property type="match status" value="1"/>
</dbReference>
<feature type="region of interest" description="C-terminal hotdog fold" evidence="5">
    <location>
        <begin position="979"/>
        <end position="1124"/>
    </location>
</feature>
<dbReference type="InterPro" id="IPR050091">
    <property type="entry name" value="PKS_NRPS_Biosynth_Enz"/>
</dbReference>
<dbReference type="Proteomes" id="UP001221757">
    <property type="component" value="Unassembled WGS sequence"/>
</dbReference>
<dbReference type="Gene3D" id="3.40.50.720">
    <property type="entry name" value="NAD(P)-binding Rossmann-like Domain"/>
    <property type="match status" value="1"/>
</dbReference>
<dbReference type="CDD" id="cd00833">
    <property type="entry name" value="PKS"/>
    <property type="match status" value="1"/>
</dbReference>
<evidence type="ECO:0000256" key="2">
    <source>
        <dbReference type="ARBA" id="ARBA00022553"/>
    </source>
</evidence>
<keyword evidence="2" id="KW-0597">Phosphoprotein</keyword>
<reference evidence="8" key="1">
    <citation type="submission" date="2023-03" db="EMBL/GenBank/DDBJ databases">
        <title>Massive genome expansion in bonnet fungi (Mycena s.s.) driven by repeated elements and novel gene families across ecological guilds.</title>
        <authorList>
            <consortium name="Lawrence Berkeley National Laboratory"/>
            <person name="Harder C.B."/>
            <person name="Miyauchi S."/>
            <person name="Viragh M."/>
            <person name="Kuo A."/>
            <person name="Thoen E."/>
            <person name="Andreopoulos B."/>
            <person name="Lu D."/>
            <person name="Skrede I."/>
            <person name="Drula E."/>
            <person name="Henrissat B."/>
            <person name="Morin E."/>
            <person name="Kohler A."/>
            <person name="Barry K."/>
            <person name="LaButti K."/>
            <person name="Morin E."/>
            <person name="Salamov A."/>
            <person name="Lipzen A."/>
            <person name="Mereny Z."/>
            <person name="Hegedus B."/>
            <person name="Baldrian P."/>
            <person name="Stursova M."/>
            <person name="Weitz H."/>
            <person name="Taylor A."/>
            <person name="Grigoriev I.V."/>
            <person name="Nagy L.G."/>
            <person name="Martin F."/>
            <person name="Kauserud H."/>
        </authorList>
    </citation>
    <scope>NUCLEOTIDE SEQUENCE</scope>
    <source>
        <strain evidence="8">CBHHK067</strain>
    </source>
</reference>
<dbReference type="Pfam" id="PF00698">
    <property type="entry name" value="Acyl_transf_1"/>
    <property type="match status" value="1"/>
</dbReference>
<dbReference type="InterPro" id="IPR001031">
    <property type="entry name" value="Thioesterase"/>
</dbReference>
<dbReference type="InterPro" id="IPR029063">
    <property type="entry name" value="SAM-dependent_MTases_sf"/>
</dbReference>
<dbReference type="InterPro" id="IPR001227">
    <property type="entry name" value="Ac_transferase_dom_sf"/>
</dbReference>
<accession>A0AAD7GFW3</accession>
<dbReference type="Gene3D" id="3.40.50.150">
    <property type="entry name" value="Vaccinia Virus protein VP39"/>
    <property type="match status" value="1"/>
</dbReference>